<dbReference type="InterPro" id="IPR025887">
    <property type="entry name" value="Glyco_hydro_31_N_dom"/>
</dbReference>
<evidence type="ECO:0000313" key="6">
    <source>
        <dbReference type="EMBL" id="HGI30643.1"/>
    </source>
</evidence>
<dbReference type="GO" id="GO:0030246">
    <property type="term" value="F:carbohydrate binding"/>
    <property type="evidence" value="ECO:0007669"/>
    <property type="project" value="InterPro"/>
</dbReference>
<dbReference type="SUPFAM" id="SSF51011">
    <property type="entry name" value="Glycosyl hydrolase domain"/>
    <property type="match status" value="1"/>
</dbReference>
<comment type="similarity">
    <text evidence="1 2">Belongs to the glycosyl hydrolase 31 family.</text>
</comment>
<dbReference type="Gene3D" id="2.60.40.1760">
    <property type="entry name" value="glycosyl hydrolase (family 31)"/>
    <property type="match status" value="1"/>
</dbReference>
<evidence type="ECO:0000256" key="2">
    <source>
        <dbReference type="RuleBase" id="RU361185"/>
    </source>
</evidence>
<dbReference type="Gene3D" id="2.60.40.1180">
    <property type="entry name" value="Golgi alpha-mannosidase II"/>
    <property type="match status" value="1"/>
</dbReference>
<dbReference type="EMBL" id="DTFV01000069">
    <property type="protein sequence ID" value="HGI30643.1"/>
    <property type="molecule type" value="Genomic_DNA"/>
</dbReference>
<dbReference type="PANTHER" id="PTHR43863">
    <property type="entry name" value="HYDROLASE, PUTATIVE (AFU_ORTHOLOGUE AFUA_1G03140)-RELATED"/>
    <property type="match status" value="1"/>
</dbReference>
<dbReference type="GO" id="GO:0004553">
    <property type="term" value="F:hydrolase activity, hydrolyzing O-glycosyl compounds"/>
    <property type="evidence" value="ECO:0007669"/>
    <property type="project" value="InterPro"/>
</dbReference>
<sequence length="670" mass="77785">MRFHREGKRLVAEGGGELIWIEPFGRDCLRFRSSLRGRIEPLDWTLLPQNEVEPEITITPEKATIRNGNITAEIDARGSVRYRGKNGQVLLEELWIDGRVLNADLLKARNYKARSSELFHIALYFKAHPEEHFFGMGQYANDCLDLKGCVLELAQRNTQVSIPFLLSSRGYGFVWNNPSIGRAELVRNHTLFVAEGARQIDYLVIAGDTPKDILRRYAEITGKPPMIPEWALGFWQCKLRYRTQEELLEVAWEYKRRGLPLSVIVIDFFHWPHQGDWKFDPQYWPDPQKMVQELQELGVKVMVSIWPTVDIQSENYREMAERGLLIRTERGIPVLFTFRGITTIFDATNPEARTFIWEKVRENYYRYGIKMFWLDEAEPEFGMPGFGYDNVLPYDYDNLRYFLGNGLEVSNIYPFFYAQAFFEGMKEAGETEIVNLIRCAWLGSQRFGVVVWSGDIPSTFESLRRQIKAGLNMAVCGIPWWTTDIGGFYGGDPESPSFRELIVRWFQFGVFCPVFRLHGFRLPYPEDPNRCPAYELTGGPNEVWSFGEEVYAILKELLFLRERLKPYILEGMRKAHEEGIPFMRPLFLEFPEDPTCYTVEDEYLFGPDLLVAPVVEEGARKRRVYLPRGARFTDPHTEVTYEGGQWIEADAPIDRIPVFLRDGARLPIRA</sequence>
<organism evidence="6">
    <name type="scientific">Candidatus Caldatribacterium californiense</name>
    <dbReference type="NCBI Taxonomy" id="1454726"/>
    <lineage>
        <taxon>Bacteria</taxon>
        <taxon>Pseudomonadati</taxon>
        <taxon>Atribacterota</taxon>
        <taxon>Atribacteria</taxon>
        <taxon>Atribacterales</taxon>
        <taxon>Candidatus Caldatribacteriaceae</taxon>
        <taxon>Candidatus Caldatribacterium</taxon>
    </lineage>
</organism>
<reference evidence="6" key="1">
    <citation type="journal article" date="2020" name="mSystems">
        <title>Genome- and Community-Level Interaction Insights into Carbon Utilization and Element Cycling Functions of Hydrothermarchaeota in Hydrothermal Sediment.</title>
        <authorList>
            <person name="Zhou Z."/>
            <person name="Liu Y."/>
            <person name="Xu W."/>
            <person name="Pan J."/>
            <person name="Luo Z.H."/>
            <person name="Li M."/>
        </authorList>
    </citation>
    <scope>NUCLEOTIDE SEQUENCE [LARGE SCALE GENOMIC DNA]</scope>
    <source>
        <strain evidence="6">SpSt-747</strain>
    </source>
</reference>
<dbReference type="Pfam" id="PF01055">
    <property type="entry name" value="Glyco_hydro_31_2nd"/>
    <property type="match status" value="1"/>
</dbReference>
<protein>
    <submittedName>
        <fullName evidence="6">Glycoside hydrolase family 31 protein</fullName>
    </submittedName>
</protein>
<dbReference type="InterPro" id="IPR011013">
    <property type="entry name" value="Gal_mutarotase_sf_dom"/>
</dbReference>
<comment type="caution">
    <text evidence="6">The sequence shown here is derived from an EMBL/GenBank/DDBJ whole genome shotgun (WGS) entry which is preliminary data.</text>
</comment>
<keyword evidence="2 6" id="KW-0378">Hydrolase</keyword>
<dbReference type="InterPro" id="IPR013780">
    <property type="entry name" value="Glyco_hydro_b"/>
</dbReference>
<gene>
    <name evidence="6" type="ORF">ENV30_04965</name>
</gene>
<dbReference type="Gene3D" id="3.20.20.80">
    <property type="entry name" value="Glycosidases"/>
    <property type="match status" value="1"/>
</dbReference>
<dbReference type="Pfam" id="PF13802">
    <property type="entry name" value="Gal_mutarotas_2"/>
    <property type="match status" value="1"/>
</dbReference>
<dbReference type="CDD" id="cd06591">
    <property type="entry name" value="GH31_xylosidase_XylS"/>
    <property type="match status" value="1"/>
</dbReference>
<accession>A0A7V4DDR7</accession>
<evidence type="ECO:0000259" key="5">
    <source>
        <dbReference type="Pfam" id="PF21365"/>
    </source>
</evidence>
<dbReference type="AlphaFoldDB" id="A0A7V4DDR7"/>
<dbReference type="InterPro" id="IPR051816">
    <property type="entry name" value="Glycosyl_Hydrolase_31"/>
</dbReference>
<evidence type="ECO:0000256" key="1">
    <source>
        <dbReference type="ARBA" id="ARBA00007806"/>
    </source>
</evidence>
<dbReference type="Pfam" id="PF21365">
    <property type="entry name" value="Glyco_hydro_31_3rd"/>
    <property type="match status" value="1"/>
</dbReference>
<dbReference type="CDD" id="cd14752">
    <property type="entry name" value="GH31_N"/>
    <property type="match status" value="1"/>
</dbReference>
<dbReference type="InterPro" id="IPR017853">
    <property type="entry name" value="GH"/>
</dbReference>
<proteinExistence type="inferred from homology"/>
<dbReference type="SUPFAM" id="SSF51445">
    <property type="entry name" value="(Trans)glycosidases"/>
    <property type="match status" value="1"/>
</dbReference>
<evidence type="ECO:0000259" key="4">
    <source>
        <dbReference type="Pfam" id="PF13802"/>
    </source>
</evidence>
<evidence type="ECO:0000259" key="3">
    <source>
        <dbReference type="Pfam" id="PF01055"/>
    </source>
</evidence>
<dbReference type="PANTHER" id="PTHR43863:SF2">
    <property type="entry name" value="MALTASE-GLUCOAMYLASE"/>
    <property type="match status" value="1"/>
</dbReference>
<feature type="domain" description="Glycoside hydrolase family 31 N-terminal" evidence="4">
    <location>
        <begin position="24"/>
        <end position="179"/>
    </location>
</feature>
<dbReference type="SUPFAM" id="SSF74650">
    <property type="entry name" value="Galactose mutarotase-like"/>
    <property type="match status" value="1"/>
</dbReference>
<dbReference type="GO" id="GO:0005975">
    <property type="term" value="P:carbohydrate metabolic process"/>
    <property type="evidence" value="ECO:0007669"/>
    <property type="project" value="InterPro"/>
</dbReference>
<keyword evidence="2" id="KW-0326">Glycosidase</keyword>
<dbReference type="InterPro" id="IPR000322">
    <property type="entry name" value="Glyco_hydro_31_TIM"/>
</dbReference>
<feature type="domain" description="Glycoside hydrolase family 31 TIM barrel" evidence="3">
    <location>
        <begin position="224"/>
        <end position="568"/>
    </location>
</feature>
<dbReference type="InterPro" id="IPR048395">
    <property type="entry name" value="Glyco_hydro_31_C"/>
</dbReference>
<name>A0A7V4DDR7_9BACT</name>
<feature type="domain" description="Glycosyl hydrolase family 31 C-terminal" evidence="5">
    <location>
        <begin position="579"/>
        <end position="664"/>
    </location>
</feature>